<accession>A0ABV5GRQ9</accession>
<evidence type="ECO:0008006" key="3">
    <source>
        <dbReference type="Google" id="ProtNLM"/>
    </source>
</evidence>
<dbReference type="Proteomes" id="UP001589607">
    <property type="component" value="Unassembled WGS sequence"/>
</dbReference>
<dbReference type="Pfam" id="PF13715">
    <property type="entry name" value="CarbopepD_reg_2"/>
    <property type="match status" value="1"/>
</dbReference>
<name>A0ABV5GRQ9_9FLAO</name>
<dbReference type="InterPro" id="IPR008969">
    <property type="entry name" value="CarboxyPept-like_regulatory"/>
</dbReference>
<gene>
    <name evidence="1" type="ORF">ACFFVF_16210</name>
</gene>
<dbReference type="SUPFAM" id="SSF49464">
    <property type="entry name" value="Carboxypeptidase regulatory domain-like"/>
    <property type="match status" value="1"/>
</dbReference>
<dbReference type="EMBL" id="JBHMEY010000067">
    <property type="protein sequence ID" value="MFB9098062.1"/>
    <property type="molecule type" value="Genomic_DNA"/>
</dbReference>
<sequence>MIPKLNTPCLEQEKTIEGQIVTANEEPISFQKIKCSPTKAIHYTDKNGKFKFKTHLGELLIIKRKGFKTRKIIVTTSHYYIILSEKKKNEKTVTFE</sequence>
<reference evidence="1 2" key="1">
    <citation type="submission" date="2024-09" db="EMBL/GenBank/DDBJ databases">
        <authorList>
            <person name="Sun Q."/>
            <person name="Mori K."/>
        </authorList>
    </citation>
    <scope>NUCLEOTIDE SEQUENCE [LARGE SCALE GENOMIC DNA]</scope>
    <source>
        <strain evidence="1 2">CECT 7955</strain>
    </source>
</reference>
<proteinExistence type="predicted"/>
<organism evidence="1 2">
    <name type="scientific">Flavobacterium jumunjinense</name>
    <dbReference type="NCBI Taxonomy" id="998845"/>
    <lineage>
        <taxon>Bacteria</taxon>
        <taxon>Pseudomonadati</taxon>
        <taxon>Bacteroidota</taxon>
        <taxon>Flavobacteriia</taxon>
        <taxon>Flavobacteriales</taxon>
        <taxon>Flavobacteriaceae</taxon>
        <taxon>Flavobacterium</taxon>
    </lineage>
</organism>
<comment type="caution">
    <text evidence="1">The sequence shown here is derived from an EMBL/GenBank/DDBJ whole genome shotgun (WGS) entry which is preliminary data.</text>
</comment>
<evidence type="ECO:0000313" key="2">
    <source>
        <dbReference type="Proteomes" id="UP001589607"/>
    </source>
</evidence>
<keyword evidence="2" id="KW-1185">Reference proteome</keyword>
<dbReference type="RefSeq" id="WP_236456123.1">
    <property type="nucleotide sequence ID" value="NZ_CP091285.1"/>
</dbReference>
<protein>
    <recommendedName>
        <fullName evidence="3">Carboxypeptidase regulatory-like domain-containing protein</fullName>
    </recommendedName>
</protein>
<evidence type="ECO:0000313" key="1">
    <source>
        <dbReference type="EMBL" id="MFB9098062.1"/>
    </source>
</evidence>